<dbReference type="Proteomes" id="UP000051096">
    <property type="component" value="Unassembled WGS sequence"/>
</dbReference>
<feature type="signal peptide" evidence="1">
    <location>
        <begin position="1"/>
        <end position="17"/>
    </location>
</feature>
<keyword evidence="1" id="KW-0732">Signal</keyword>
<name>A0A0S8G489_UNCW3</name>
<feature type="chain" id="PRO_5006646665" description="Outer membrane protein beta-barrel domain-containing protein" evidence="1">
    <location>
        <begin position="18"/>
        <end position="153"/>
    </location>
</feature>
<evidence type="ECO:0000313" key="2">
    <source>
        <dbReference type="EMBL" id="KPK67378.1"/>
    </source>
</evidence>
<dbReference type="EMBL" id="LJUO01000224">
    <property type="protein sequence ID" value="KPK67378.1"/>
    <property type="molecule type" value="Genomic_DNA"/>
</dbReference>
<dbReference type="AlphaFoldDB" id="A0A0S8G489"/>
<proteinExistence type="predicted"/>
<gene>
    <name evidence="2" type="ORF">AMJ87_13425</name>
</gene>
<accession>A0A0S8G489</accession>
<evidence type="ECO:0000313" key="3">
    <source>
        <dbReference type="Proteomes" id="UP000051096"/>
    </source>
</evidence>
<sequence>MKIACALFLLVPAIMVAQQGNQGVGIILGFPTGVTGAVVLSPTSTVAVHAGWSLREDYKFHATGTYQFMFPYAIRTEEGKALRDVVPYLGVGGRLLIEERQDDTKVHVGLRVGGGVEYFVSRFGFFLELFPVVDLIPKTEMDFEGGVGARIYF</sequence>
<protein>
    <recommendedName>
        <fullName evidence="4">Outer membrane protein beta-barrel domain-containing protein</fullName>
    </recommendedName>
</protein>
<evidence type="ECO:0000256" key="1">
    <source>
        <dbReference type="SAM" id="SignalP"/>
    </source>
</evidence>
<organism evidence="2 3">
    <name type="scientific">candidate division WOR_3 bacterium SM23_60</name>
    <dbReference type="NCBI Taxonomy" id="1703780"/>
    <lineage>
        <taxon>Bacteria</taxon>
        <taxon>Bacteria division WOR-3</taxon>
    </lineage>
</organism>
<evidence type="ECO:0008006" key="4">
    <source>
        <dbReference type="Google" id="ProtNLM"/>
    </source>
</evidence>
<reference evidence="2 3" key="1">
    <citation type="journal article" date="2015" name="Microbiome">
        <title>Genomic resolution of linkages in carbon, nitrogen, and sulfur cycling among widespread estuary sediment bacteria.</title>
        <authorList>
            <person name="Baker B.J."/>
            <person name="Lazar C.S."/>
            <person name="Teske A.P."/>
            <person name="Dick G.J."/>
        </authorList>
    </citation>
    <scope>NUCLEOTIDE SEQUENCE [LARGE SCALE GENOMIC DNA]</scope>
    <source>
        <strain evidence="2">SM23_60</strain>
    </source>
</reference>
<comment type="caution">
    <text evidence="2">The sequence shown here is derived from an EMBL/GenBank/DDBJ whole genome shotgun (WGS) entry which is preliminary data.</text>
</comment>